<feature type="compositionally biased region" description="Basic and acidic residues" evidence="1">
    <location>
        <begin position="176"/>
        <end position="194"/>
    </location>
</feature>
<sequence length="628" mass="70314">MEERSVDAGKLPEAEDEDKDEDVEDDKNALGLGMAKGALSVAKKTEYDCDDAETSEVRSKEDWGSKEMAAATEADASEREDTAETEAHRHGTVVDHHLSHGPVDRVRVTIPGRPLVRLLTIAHPCCTDARACRRAVRVNGGKVCGVRVQTSYGGRWRCGWRQGADRSGCGQQQPHQRIDVRSADGGAEGRDEERGRVLRVEVQWRASDETKQREADQLLHKRRKRLEHAKTRQKRCAERERLAAELAKSGAATMVEPTRAGASSVEAARLEKDVATDANVAMPEPNEAFRSALDWSARAAQALYEVQGRQLELRDAFTTLAVAESRRQEALAAGNVVGGAKMREGVAQQLVLAAAGLDAIGEKRRTAVDDTLMQRSRTRRRFEKRVRKAKVKERCELQAALAELTHPALAYKAAEEVYRRYGAEARRVLSREEAEAIGFTLPNATKVLRQRSRRQQDDTRKYVYHCGSVYAGARVESSGDRGQPRRVDQLRAVQAPIVDSLPTAVMRVHDERRRIKLDTGAQYSVAGEWRQYDEKQHVLPPVDYVDGFTGAASRVLGVWRFKFRTQYEQTMEVDALIVEGATDEFLLGESWMMKKGIKIDFVSCDTRTTRRRSCRPSVWRATRDQGVP</sequence>
<feature type="compositionally biased region" description="Acidic residues" evidence="1">
    <location>
        <begin position="14"/>
        <end position="25"/>
    </location>
</feature>
<accession>A0A6A3IDB2</accession>
<dbReference type="Proteomes" id="UP000429607">
    <property type="component" value="Unassembled WGS sequence"/>
</dbReference>
<evidence type="ECO:0000313" key="2">
    <source>
        <dbReference type="EMBL" id="KAE8979442.1"/>
    </source>
</evidence>
<feature type="compositionally biased region" description="Basic and acidic residues" evidence="1">
    <location>
        <begin position="55"/>
        <end position="65"/>
    </location>
</feature>
<evidence type="ECO:0000313" key="3">
    <source>
        <dbReference type="Proteomes" id="UP000429607"/>
    </source>
</evidence>
<feature type="compositionally biased region" description="Basic and acidic residues" evidence="1">
    <location>
        <begin position="76"/>
        <end position="97"/>
    </location>
</feature>
<evidence type="ECO:0000256" key="1">
    <source>
        <dbReference type="SAM" id="MobiDB-lite"/>
    </source>
</evidence>
<comment type="caution">
    <text evidence="2">The sequence shown here is derived from an EMBL/GenBank/DDBJ whole genome shotgun (WGS) entry which is preliminary data.</text>
</comment>
<reference evidence="2 3" key="1">
    <citation type="submission" date="2018-09" db="EMBL/GenBank/DDBJ databases">
        <title>Genomic investigation of the strawberry pathogen Phytophthora fragariae indicates pathogenicity is determined by transcriptional variation in three key races.</title>
        <authorList>
            <person name="Adams T.M."/>
            <person name="Armitage A.D."/>
            <person name="Sobczyk M.K."/>
            <person name="Bates H.J."/>
            <person name="Dunwell J.M."/>
            <person name="Nellist C.F."/>
            <person name="Harrison R.J."/>
        </authorList>
    </citation>
    <scope>NUCLEOTIDE SEQUENCE [LARGE SCALE GENOMIC DNA]</scope>
    <source>
        <strain evidence="2 3">SCRP249</strain>
    </source>
</reference>
<feature type="compositionally biased region" description="Basic and acidic residues" evidence="1">
    <location>
        <begin position="1"/>
        <end position="13"/>
    </location>
</feature>
<feature type="region of interest" description="Disordered" evidence="1">
    <location>
        <begin position="1"/>
        <end position="97"/>
    </location>
</feature>
<dbReference type="EMBL" id="QXFV01003153">
    <property type="protein sequence ID" value="KAE8979442.1"/>
    <property type="molecule type" value="Genomic_DNA"/>
</dbReference>
<proteinExistence type="predicted"/>
<feature type="region of interest" description="Disordered" evidence="1">
    <location>
        <begin position="163"/>
        <end position="194"/>
    </location>
</feature>
<organism evidence="2 3">
    <name type="scientific">Phytophthora rubi</name>
    <dbReference type="NCBI Taxonomy" id="129364"/>
    <lineage>
        <taxon>Eukaryota</taxon>
        <taxon>Sar</taxon>
        <taxon>Stramenopiles</taxon>
        <taxon>Oomycota</taxon>
        <taxon>Peronosporomycetes</taxon>
        <taxon>Peronosporales</taxon>
        <taxon>Peronosporaceae</taxon>
        <taxon>Phytophthora</taxon>
    </lineage>
</organism>
<dbReference type="AlphaFoldDB" id="A0A6A3IDB2"/>
<name>A0A6A3IDB2_9STRA</name>
<protein>
    <submittedName>
        <fullName evidence="2">Uncharacterized protein</fullName>
    </submittedName>
</protein>
<gene>
    <name evidence="2" type="ORF">PR001_g24551</name>
</gene>